<dbReference type="InterPro" id="IPR010071">
    <property type="entry name" value="AA_adenyl_dom"/>
</dbReference>
<gene>
    <name evidence="3" type="ORF">ACFOVS_01145</name>
</gene>
<dbReference type="EMBL" id="JBHSBD010000005">
    <property type="protein sequence ID" value="MFC3966759.1"/>
    <property type="molecule type" value="Genomic_DNA"/>
</dbReference>
<dbReference type="Gene3D" id="2.30.38.10">
    <property type="entry name" value="Luciferase, Domain 3"/>
    <property type="match status" value="1"/>
</dbReference>
<dbReference type="PROSITE" id="PS50075">
    <property type="entry name" value="CARRIER"/>
    <property type="match status" value="1"/>
</dbReference>
<dbReference type="Gene3D" id="3.30.559.30">
    <property type="entry name" value="Nonribosomal peptide synthetase, condensation domain"/>
    <property type="match status" value="1"/>
</dbReference>
<sequence>MSNSSDYIALTSAQKGVWLKGKFSSKDTLLDIAESIEIHGPIDPQIFIQSLDHLSREVEGTRIQIVEVAGAPKIRIRDEREEEFSLHDFSTETHPRAAAYQWMNAQIRKGDDPAIWNSSLLRLSENHWIWFHRANHVAMDGFAGGLLARRLAVIYTALKRGEPLPPSVFGPITEALEVEAQYRQSVQFERDRAYWKSQLSGVSSPVTLAKRQGQVVGGLLRHRGSLPREQVQALSALGKEIGCTLPQCLIALVAAYYARATDCEELTMATMVTARTSPAMRRLPIMMANGVPLRFNFTPELNWLQLTKQVSQQMMRALRYQRYRYEDMRRDLGMVSQDDQVVRLGVNIEPFDYDLRFDGYPATAHNLSNGTMSDFTIFAYDRGNDQDVEVDFDANPGLYDANELLLHEVRFKRVLDAILAAPDAPISKISLLLDEERQQLLHMSNGIEKPVCGESWIELFRNQVRDTPHALAVRFNDRSLSYFELDCLSDQWAAVLRQAGIGRGDLVAVAVPRSGKMLVAMLSVHKAGAAYLPVDPEDPAHRLGLIFEDAKTAAVMTTRAAASHLPRTQGPTFFLDEALPEIRGPVTSYMPSGTDTAYVIFTSGSTGRPKGVEISHLSLLNFLQAMQGLVPLREGEKIAAVTTVAFDIAALELFLPLISGAASVIVSREIVKDPARLIALIEREEISVLQATPSLWRSLAHEFGGRLHGLRSLVGGEALPPDLARKMALMGHAVLNVYGPTETTVWSTSMALSGDNLDTTPIGRPIQNTQIYVLDRSLQPVPLGTPGELYIGGLGVAKGYLHRPDLTAERFLENPFRRDGSRIYKTGDLVRWREDGVLEYIGRNDDQIKIRGFRVELREIEAVLAACEGIREAVIVARPDSTGRVRILAYMVAEAGSAVSPKVLQHKLAGLLPAHMIPSDFVFLDAFPLNTNGKIDRRALPEPPQTKQDEIVLPVTELEKQIAAIWCEILGLESVGVHSNFFDLGGDSLTAAILISALRAAKLPEVPIASVLDSFTIARLAQVMSRQRSANQFEPVLAIREGGTQTPLFCIHPAMGLGWKFASLSAALGPDVPVYALQSDVYLDGESWRSETMETTARHYVQRIRAIQPRGPYRLLGWSMGGLVAHEMTRILALEEESVSFLAMLDSYPFVPGKLDLKERSGFLVQQALAFLGYDMMALGPDPTVDALENFLRHQWETDGDVFRQELRKTNPEIVERMRDAILHNLTISSGFQPGHIETDIHMFQALPMSSPGLNKILKYDPAIWQQHTSGSLHIHSVAAGHADMLELTPARQIAAVIAQLLSPKKNTGEGLMSATKTLVGGTLAVGLAV</sequence>
<dbReference type="SUPFAM" id="SSF47336">
    <property type="entry name" value="ACP-like"/>
    <property type="match status" value="1"/>
</dbReference>
<evidence type="ECO:0000313" key="3">
    <source>
        <dbReference type="EMBL" id="MFC3966759.1"/>
    </source>
</evidence>
<dbReference type="InterPro" id="IPR001242">
    <property type="entry name" value="Condensation_dom"/>
</dbReference>
<dbReference type="InterPro" id="IPR009081">
    <property type="entry name" value="PP-bd_ACP"/>
</dbReference>
<dbReference type="Pfam" id="PF13193">
    <property type="entry name" value="AMP-binding_C"/>
    <property type="match status" value="1"/>
</dbReference>
<dbReference type="Pfam" id="PF00501">
    <property type="entry name" value="AMP-binding"/>
    <property type="match status" value="1"/>
</dbReference>
<dbReference type="Proteomes" id="UP001595697">
    <property type="component" value="Unassembled WGS sequence"/>
</dbReference>
<protein>
    <submittedName>
        <fullName evidence="3">Amino acid adenylation domain-containing protein</fullName>
    </submittedName>
</protein>
<dbReference type="Gene3D" id="3.30.559.10">
    <property type="entry name" value="Chloramphenicol acetyltransferase-like domain"/>
    <property type="match status" value="1"/>
</dbReference>
<dbReference type="PANTHER" id="PTHR45527">
    <property type="entry name" value="NONRIBOSOMAL PEPTIDE SYNTHETASE"/>
    <property type="match status" value="1"/>
</dbReference>
<dbReference type="InterPro" id="IPR020845">
    <property type="entry name" value="AMP-binding_CS"/>
</dbReference>
<dbReference type="InterPro" id="IPR045851">
    <property type="entry name" value="AMP-bd_C_sf"/>
</dbReference>
<dbReference type="SUPFAM" id="SSF53474">
    <property type="entry name" value="alpha/beta-Hydrolases"/>
    <property type="match status" value="1"/>
</dbReference>
<dbReference type="NCBIfam" id="TIGR01733">
    <property type="entry name" value="AA-adenyl-dom"/>
    <property type="match status" value="1"/>
</dbReference>
<keyword evidence="1" id="KW-0479">Metal-binding</keyword>
<dbReference type="Gene3D" id="3.30.300.30">
    <property type="match status" value="1"/>
</dbReference>
<evidence type="ECO:0000313" key="4">
    <source>
        <dbReference type="Proteomes" id="UP001595697"/>
    </source>
</evidence>
<reference evidence="4" key="1">
    <citation type="journal article" date="2019" name="Int. J. Syst. Evol. Microbiol.">
        <title>The Global Catalogue of Microorganisms (GCM) 10K type strain sequencing project: providing services to taxonomists for standard genome sequencing and annotation.</title>
        <authorList>
            <consortium name="The Broad Institute Genomics Platform"/>
            <consortium name="The Broad Institute Genome Sequencing Center for Infectious Disease"/>
            <person name="Wu L."/>
            <person name="Ma J."/>
        </authorList>
    </citation>
    <scope>NUCLEOTIDE SEQUENCE [LARGE SCALE GENOMIC DNA]</scope>
    <source>
        <strain evidence="4">TBRC 5781</strain>
    </source>
</reference>
<dbReference type="CDD" id="cd05930">
    <property type="entry name" value="A_NRPS"/>
    <property type="match status" value="1"/>
</dbReference>
<dbReference type="Pfam" id="PF00975">
    <property type="entry name" value="Thioesterase"/>
    <property type="match status" value="1"/>
</dbReference>
<dbReference type="InterPro" id="IPR000873">
    <property type="entry name" value="AMP-dep_synth/lig_dom"/>
</dbReference>
<dbReference type="Gene3D" id="3.40.50.1820">
    <property type="entry name" value="alpha/beta hydrolase"/>
    <property type="match status" value="1"/>
</dbReference>
<comment type="caution">
    <text evidence="3">The sequence shown here is derived from an EMBL/GenBank/DDBJ whole genome shotgun (WGS) entry which is preliminary data.</text>
</comment>
<name>A0ABV8E4X2_9HYPH</name>
<feature type="domain" description="Carrier" evidence="2">
    <location>
        <begin position="953"/>
        <end position="1028"/>
    </location>
</feature>
<dbReference type="InterPro" id="IPR020802">
    <property type="entry name" value="TesA-like"/>
</dbReference>
<dbReference type="Pfam" id="PF00550">
    <property type="entry name" value="PP-binding"/>
    <property type="match status" value="1"/>
</dbReference>
<dbReference type="SMART" id="SM00824">
    <property type="entry name" value="PKS_TE"/>
    <property type="match status" value="1"/>
</dbReference>
<dbReference type="PANTHER" id="PTHR45527:SF1">
    <property type="entry name" value="FATTY ACID SYNTHASE"/>
    <property type="match status" value="1"/>
</dbReference>
<proteinExistence type="predicted"/>
<keyword evidence="4" id="KW-1185">Reference proteome</keyword>
<accession>A0ABV8E4X2</accession>
<dbReference type="SUPFAM" id="SSF52777">
    <property type="entry name" value="CoA-dependent acyltransferases"/>
    <property type="match status" value="2"/>
</dbReference>
<dbReference type="SUPFAM" id="SSF56801">
    <property type="entry name" value="Acetyl-CoA synthetase-like"/>
    <property type="match status" value="1"/>
</dbReference>
<dbReference type="InterPro" id="IPR025110">
    <property type="entry name" value="AMP-bd_C"/>
</dbReference>
<dbReference type="RefSeq" id="WP_247259855.1">
    <property type="nucleotide sequence ID" value="NZ_JALJQZ010000005.1"/>
</dbReference>
<organism evidence="3 4">
    <name type="scientific">Rhizobium lemnae</name>
    <dbReference type="NCBI Taxonomy" id="1214924"/>
    <lineage>
        <taxon>Bacteria</taxon>
        <taxon>Pseudomonadati</taxon>
        <taxon>Pseudomonadota</taxon>
        <taxon>Alphaproteobacteria</taxon>
        <taxon>Hyphomicrobiales</taxon>
        <taxon>Rhizobiaceae</taxon>
        <taxon>Rhizobium/Agrobacterium group</taxon>
        <taxon>Rhizobium</taxon>
    </lineage>
</organism>
<dbReference type="Gene3D" id="3.40.50.980">
    <property type="match status" value="2"/>
</dbReference>
<dbReference type="Pfam" id="PF00668">
    <property type="entry name" value="Condensation"/>
    <property type="match status" value="1"/>
</dbReference>
<dbReference type="InterPro" id="IPR036736">
    <property type="entry name" value="ACP-like_sf"/>
</dbReference>
<evidence type="ECO:0000256" key="1">
    <source>
        <dbReference type="ARBA" id="ARBA00022723"/>
    </source>
</evidence>
<dbReference type="InterPro" id="IPR001031">
    <property type="entry name" value="Thioesterase"/>
</dbReference>
<dbReference type="InterPro" id="IPR029058">
    <property type="entry name" value="AB_hydrolase_fold"/>
</dbReference>
<dbReference type="PROSITE" id="PS00455">
    <property type="entry name" value="AMP_BINDING"/>
    <property type="match status" value="1"/>
</dbReference>
<evidence type="ECO:0000259" key="2">
    <source>
        <dbReference type="PROSITE" id="PS50075"/>
    </source>
</evidence>
<dbReference type="InterPro" id="IPR023213">
    <property type="entry name" value="CAT-like_dom_sf"/>
</dbReference>